<accession>A0A673JKV3</accession>
<reference evidence="5" key="1">
    <citation type="submission" date="2025-08" db="UniProtKB">
        <authorList>
            <consortium name="Ensembl"/>
        </authorList>
    </citation>
    <scope>IDENTIFICATION</scope>
</reference>
<dbReference type="Pfam" id="PF01462">
    <property type="entry name" value="LRRNT"/>
    <property type="match status" value="1"/>
</dbReference>
<dbReference type="Proteomes" id="UP000472270">
    <property type="component" value="Unassembled WGS sequence"/>
</dbReference>
<dbReference type="Ensembl" id="ENSSRHT00000056114.1">
    <property type="protein sequence ID" value="ENSSRHP00000054579.1"/>
    <property type="gene ID" value="ENSSRHG00000027486.1"/>
</dbReference>
<keyword evidence="6" id="KW-1185">Reference proteome</keyword>
<evidence type="ECO:0000256" key="1">
    <source>
        <dbReference type="ARBA" id="ARBA00022614"/>
    </source>
</evidence>
<dbReference type="Gene3D" id="3.80.10.10">
    <property type="entry name" value="Ribonuclease Inhibitor"/>
    <property type="match status" value="1"/>
</dbReference>
<name>A0A673JKV3_9TELE</name>
<sequence>MRVFLLICYFSVFSSSSGPAQTEPRSCAPQASICPAACTCNSNIIDCRKKGLTEIPANLPEGIVEMYGFLSSKSFPSLFVSNLPV</sequence>
<dbReference type="AlphaFoldDB" id="A0A673JKV3"/>
<evidence type="ECO:0000313" key="5">
    <source>
        <dbReference type="Ensembl" id="ENSSRHP00000054579.1"/>
    </source>
</evidence>
<dbReference type="InterPro" id="IPR000372">
    <property type="entry name" value="LRRNT"/>
</dbReference>
<evidence type="ECO:0000259" key="4">
    <source>
        <dbReference type="SMART" id="SM00013"/>
    </source>
</evidence>
<feature type="signal peptide" evidence="3">
    <location>
        <begin position="1"/>
        <end position="22"/>
    </location>
</feature>
<evidence type="ECO:0000313" key="6">
    <source>
        <dbReference type="Proteomes" id="UP000472270"/>
    </source>
</evidence>
<evidence type="ECO:0000256" key="2">
    <source>
        <dbReference type="ARBA" id="ARBA00022729"/>
    </source>
</evidence>
<organism evidence="5 6">
    <name type="scientific">Sinocyclocheilus rhinocerous</name>
    <dbReference type="NCBI Taxonomy" id="307959"/>
    <lineage>
        <taxon>Eukaryota</taxon>
        <taxon>Metazoa</taxon>
        <taxon>Chordata</taxon>
        <taxon>Craniata</taxon>
        <taxon>Vertebrata</taxon>
        <taxon>Euteleostomi</taxon>
        <taxon>Actinopterygii</taxon>
        <taxon>Neopterygii</taxon>
        <taxon>Teleostei</taxon>
        <taxon>Ostariophysi</taxon>
        <taxon>Cypriniformes</taxon>
        <taxon>Cyprinidae</taxon>
        <taxon>Cyprininae</taxon>
        <taxon>Sinocyclocheilus</taxon>
    </lineage>
</organism>
<keyword evidence="1" id="KW-0433">Leucine-rich repeat</keyword>
<dbReference type="SMART" id="SM00013">
    <property type="entry name" value="LRRNT"/>
    <property type="match status" value="1"/>
</dbReference>
<keyword evidence="2 3" id="KW-0732">Signal</keyword>
<feature type="chain" id="PRO_5025361379" description="LRRNT domain-containing protein" evidence="3">
    <location>
        <begin position="23"/>
        <end position="85"/>
    </location>
</feature>
<dbReference type="InterPro" id="IPR032675">
    <property type="entry name" value="LRR_dom_sf"/>
</dbReference>
<proteinExistence type="predicted"/>
<protein>
    <recommendedName>
        <fullName evidence="4">LRRNT domain-containing protein</fullName>
    </recommendedName>
</protein>
<reference evidence="5" key="2">
    <citation type="submission" date="2025-09" db="UniProtKB">
        <authorList>
            <consortium name="Ensembl"/>
        </authorList>
    </citation>
    <scope>IDENTIFICATION</scope>
</reference>
<evidence type="ECO:0000256" key="3">
    <source>
        <dbReference type="SAM" id="SignalP"/>
    </source>
</evidence>
<feature type="domain" description="LRRNT" evidence="4">
    <location>
        <begin position="33"/>
        <end position="65"/>
    </location>
</feature>